<dbReference type="Proteomes" id="UP000685013">
    <property type="component" value="Chromosome 4"/>
</dbReference>
<evidence type="ECO:0000313" key="2">
    <source>
        <dbReference type="Proteomes" id="UP000685013"/>
    </source>
</evidence>
<accession>A0AAV6NN00</accession>
<dbReference type="EMBL" id="JAGKQH010000004">
    <property type="protein sequence ID" value="KAG6600466.1"/>
    <property type="molecule type" value="Genomic_DNA"/>
</dbReference>
<organism evidence="1 2">
    <name type="scientific">Cucurbita argyrosperma subsp. sororia</name>
    <dbReference type="NCBI Taxonomy" id="37648"/>
    <lineage>
        <taxon>Eukaryota</taxon>
        <taxon>Viridiplantae</taxon>
        <taxon>Streptophyta</taxon>
        <taxon>Embryophyta</taxon>
        <taxon>Tracheophyta</taxon>
        <taxon>Spermatophyta</taxon>
        <taxon>Magnoliopsida</taxon>
        <taxon>eudicotyledons</taxon>
        <taxon>Gunneridae</taxon>
        <taxon>Pentapetalae</taxon>
        <taxon>rosids</taxon>
        <taxon>fabids</taxon>
        <taxon>Cucurbitales</taxon>
        <taxon>Cucurbitaceae</taxon>
        <taxon>Cucurbiteae</taxon>
        <taxon>Cucurbita</taxon>
    </lineage>
</organism>
<reference evidence="1 2" key="1">
    <citation type="journal article" date="2021" name="Hortic Res">
        <title>The domestication of Cucurbita argyrosperma as revealed by the genome of its wild relative.</title>
        <authorList>
            <person name="Barrera-Redondo J."/>
            <person name="Sanchez-de la Vega G."/>
            <person name="Aguirre-Liguori J.A."/>
            <person name="Castellanos-Morales G."/>
            <person name="Gutierrez-Guerrero Y.T."/>
            <person name="Aguirre-Dugua X."/>
            <person name="Aguirre-Planter E."/>
            <person name="Tenaillon M.I."/>
            <person name="Lira-Saade R."/>
            <person name="Eguiarte L.E."/>
        </authorList>
    </citation>
    <scope>NUCLEOTIDE SEQUENCE [LARGE SCALE GENOMIC DNA]</scope>
    <source>
        <strain evidence="1">JBR-2021</strain>
    </source>
</reference>
<evidence type="ECO:0000313" key="1">
    <source>
        <dbReference type="EMBL" id="KAG6600466.1"/>
    </source>
</evidence>
<feature type="non-terminal residue" evidence="1">
    <location>
        <position position="1"/>
    </location>
</feature>
<proteinExistence type="predicted"/>
<dbReference type="AlphaFoldDB" id="A0AAV6NN00"/>
<name>A0AAV6NN00_9ROSI</name>
<protein>
    <submittedName>
        <fullName evidence="1">Uncharacterized protein</fullName>
    </submittedName>
</protein>
<keyword evidence="2" id="KW-1185">Reference proteome</keyword>
<comment type="caution">
    <text evidence="1">The sequence shown here is derived from an EMBL/GenBank/DDBJ whole genome shotgun (WGS) entry which is preliminary data.</text>
</comment>
<gene>
    <name evidence="1" type="ORF">SDJN03_05699</name>
</gene>
<sequence>MDKSDIQYVLAEESRTTNSYVIEICSDNREGRNKAVGLVIEADWIFASARNTALASLDVTSVWIMSAFDCK</sequence>